<sequence>MSRFDLLVREQLHTMDKLLFLQSELERCQALEIELKELQNKTELTSLKDEIQKMKQELKEIQHTFERQTEEVITAYKHQESTLTTA</sequence>
<evidence type="ECO:0000256" key="1">
    <source>
        <dbReference type="SAM" id="Coils"/>
    </source>
</evidence>
<dbReference type="InterPro" id="IPR025572">
    <property type="entry name" value="YgaB"/>
</dbReference>
<organism evidence="2 3">
    <name type="scientific">Bacillus mesophilus</name>
    <dbReference type="NCBI Taxonomy" id="1808955"/>
    <lineage>
        <taxon>Bacteria</taxon>
        <taxon>Bacillati</taxon>
        <taxon>Bacillota</taxon>
        <taxon>Bacilli</taxon>
        <taxon>Bacillales</taxon>
        <taxon>Bacillaceae</taxon>
        <taxon>Bacillus</taxon>
    </lineage>
</organism>
<reference evidence="2 3" key="1">
    <citation type="submission" date="2020-02" db="EMBL/GenBank/DDBJ databases">
        <title>Bacillus aquiflavi sp. nov., isolated from yellow water of strong flavor Chinese baijiu in Yibin region of China.</title>
        <authorList>
            <person name="Xie J."/>
        </authorList>
    </citation>
    <scope>NUCLEOTIDE SEQUENCE [LARGE SCALE GENOMIC DNA]</scope>
    <source>
        <strain evidence="2 3">SA4</strain>
    </source>
</reference>
<evidence type="ECO:0000313" key="2">
    <source>
        <dbReference type="EMBL" id="NEY73355.1"/>
    </source>
</evidence>
<keyword evidence="3" id="KW-1185">Reference proteome</keyword>
<keyword evidence="1" id="KW-0175">Coiled coil</keyword>
<dbReference type="RefSeq" id="WP_163180882.1">
    <property type="nucleotide sequence ID" value="NZ_JAAIWM010000006.1"/>
</dbReference>
<protein>
    <recommendedName>
        <fullName evidence="4">YgaB-like protein</fullName>
    </recommendedName>
</protein>
<gene>
    <name evidence="2" type="ORF">G4D63_16595</name>
</gene>
<dbReference type="AlphaFoldDB" id="A0A6M0QAL3"/>
<feature type="coiled-coil region" evidence="1">
    <location>
        <begin position="21"/>
        <end position="71"/>
    </location>
</feature>
<dbReference type="Proteomes" id="UP000481043">
    <property type="component" value="Unassembled WGS sequence"/>
</dbReference>
<dbReference type="EMBL" id="JAAIWM010000006">
    <property type="protein sequence ID" value="NEY73355.1"/>
    <property type="molecule type" value="Genomic_DNA"/>
</dbReference>
<evidence type="ECO:0000313" key="3">
    <source>
        <dbReference type="Proteomes" id="UP000481043"/>
    </source>
</evidence>
<comment type="caution">
    <text evidence="2">The sequence shown here is derived from an EMBL/GenBank/DDBJ whole genome shotgun (WGS) entry which is preliminary data.</text>
</comment>
<proteinExistence type="predicted"/>
<dbReference type="Pfam" id="PF14182">
    <property type="entry name" value="YgaB"/>
    <property type="match status" value="1"/>
</dbReference>
<evidence type="ECO:0008006" key="4">
    <source>
        <dbReference type="Google" id="ProtNLM"/>
    </source>
</evidence>
<accession>A0A6M0QAL3</accession>
<name>A0A6M0QAL3_9BACI</name>